<accession>A0A1X0YCQ8</accession>
<proteinExistence type="predicted"/>
<evidence type="ECO:0000313" key="3">
    <source>
        <dbReference type="EMBL" id="ORJ62879.1"/>
    </source>
</evidence>
<dbReference type="EMBL" id="NAAD01000002">
    <property type="protein sequence ID" value="ORJ62879.1"/>
    <property type="molecule type" value="Genomic_DNA"/>
</dbReference>
<dbReference type="Proteomes" id="UP000193136">
    <property type="component" value="Unassembled WGS sequence"/>
</dbReference>
<dbReference type="PROSITE" id="PS51257">
    <property type="entry name" value="PROKAR_LIPOPROTEIN"/>
    <property type="match status" value="1"/>
</dbReference>
<feature type="region of interest" description="Disordered" evidence="1">
    <location>
        <begin position="473"/>
        <end position="493"/>
    </location>
</feature>
<dbReference type="AlphaFoldDB" id="A0A1X0YCQ8"/>
<feature type="compositionally biased region" description="Polar residues" evidence="1">
    <location>
        <begin position="473"/>
        <end position="489"/>
    </location>
</feature>
<sequence length="671" mass="71099">MWRSWVYVALAATSVFLLFGCSDSDNAPAIQPTVKVTDTAGNVVEGATVFAIPAADVTEISAQPITLQADGDYAPASMNVDEPLEDLVNGNFTPTSGGVANYVTAVTDASGKAVLKGLSTAASDKFFIYVAPDTADSSHLPGGSLCRNAVTGASLNNKVTAVELSTTPSATATYIGSSACLSCHDGTDAPDKSGVMQTAHKHGIMNIGSPSGLQDLTRFDANDGIYNYMAGVDMFTAGDITSGGTTVYFYDYDATRGFDKFQTQMTDPGVGHTVYATVRLYKDSTTNKYMMQITNVLNATDPASPTTIEAVMTYGGGVYKQRYLAADGSDSLHMLPLQYQASGDDSSGDRTRKQYRDYHMDRWYDVATDTLTLPNDDKSFDINCAACHYNGYQVVQNTNGTFTATAVADPNGTINPLNGQAEEMNVGCETCHGPGSEHQAAGGNGVAIVNPNNLSVSRVTMICGRCHSRPEGNNSFGTHTDQPLNTSNEMLRPGGSRADYLANYTFRDDANSGSMWGDGLHSKSHHQQYTDFIKTVKYRNGSALKTCVDCHEIHAPGTDRHQLSGTSDNTLCAGCHPTQGADIQAHMEAKTGTTAMPATTMCIQCHFTKNAKSGAGDPVGKVGASGTTYRHNDISSHLLDVPTKADTSTTNAMPVPYTNTCGSCHSLSAPL</sequence>
<name>A0A1X0YCQ8_9BACT</name>
<keyword evidence="2" id="KW-0732">Signal</keyword>
<gene>
    <name evidence="3" type="ORF">B5V00_02140</name>
</gene>
<evidence type="ECO:0008006" key="5">
    <source>
        <dbReference type="Google" id="ProtNLM"/>
    </source>
</evidence>
<protein>
    <recommendedName>
        <fullName evidence="5">Doubled CXXCH domain-containing protein</fullName>
    </recommendedName>
</protein>
<reference evidence="3 4" key="1">
    <citation type="submission" date="2017-03" db="EMBL/GenBank/DDBJ databases">
        <title>Genome sequence of Geothermobacter sp. EPR-M, Deep-Sea Iron Reducer.</title>
        <authorList>
            <person name="Tully B."/>
            <person name="Savalia P."/>
            <person name="Abuyen K."/>
            <person name="Baughan C."/>
            <person name="Romero E."/>
            <person name="Ronkowski C."/>
            <person name="Torres B."/>
            <person name="Tremblay J."/>
            <person name="Trujillo A."/>
            <person name="Tyler M."/>
            <person name="Perez-Rodriguez I."/>
            <person name="Amend J."/>
        </authorList>
    </citation>
    <scope>NUCLEOTIDE SEQUENCE [LARGE SCALE GENOMIC DNA]</scope>
    <source>
        <strain evidence="3 4">EPR-M</strain>
    </source>
</reference>
<dbReference type="STRING" id="1969733.B5V00_02140"/>
<evidence type="ECO:0000256" key="1">
    <source>
        <dbReference type="SAM" id="MobiDB-lite"/>
    </source>
</evidence>
<dbReference type="Gene3D" id="1.10.1130.10">
    <property type="entry name" value="Flavocytochrome C3, Chain A"/>
    <property type="match status" value="1"/>
</dbReference>
<dbReference type="SUPFAM" id="SSF48695">
    <property type="entry name" value="Multiheme cytochromes"/>
    <property type="match status" value="1"/>
</dbReference>
<feature type="chain" id="PRO_5012055139" description="Doubled CXXCH domain-containing protein" evidence="2">
    <location>
        <begin position="28"/>
        <end position="671"/>
    </location>
</feature>
<organism evidence="3 4">
    <name type="scientific">Geothermobacter hydrogeniphilus</name>
    <dbReference type="NCBI Taxonomy" id="1969733"/>
    <lineage>
        <taxon>Bacteria</taxon>
        <taxon>Pseudomonadati</taxon>
        <taxon>Thermodesulfobacteriota</taxon>
        <taxon>Desulfuromonadia</taxon>
        <taxon>Desulfuromonadales</taxon>
        <taxon>Geothermobacteraceae</taxon>
        <taxon>Geothermobacter</taxon>
    </lineage>
</organism>
<comment type="caution">
    <text evidence="3">The sequence shown here is derived from an EMBL/GenBank/DDBJ whole genome shotgun (WGS) entry which is preliminary data.</text>
</comment>
<dbReference type="InterPro" id="IPR036280">
    <property type="entry name" value="Multihaem_cyt_sf"/>
</dbReference>
<evidence type="ECO:0000313" key="4">
    <source>
        <dbReference type="Proteomes" id="UP000193136"/>
    </source>
</evidence>
<evidence type="ECO:0000256" key="2">
    <source>
        <dbReference type="SAM" id="SignalP"/>
    </source>
</evidence>
<feature type="signal peptide" evidence="2">
    <location>
        <begin position="1"/>
        <end position="27"/>
    </location>
</feature>
<keyword evidence="4" id="KW-1185">Reference proteome</keyword>